<comment type="caution">
    <text evidence="2">The sequence shown here is derived from an EMBL/GenBank/DDBJ whole genome shotgun (WGS) entry which is preliminary data.</text>
</comment>
<protein>
    <submittedName>
        <fullName evidence="2">Uncharacterized protein</fullName>
    </submittedName>
</protein>
<organism evidence="2 3">
    <name type="scientific">Punica granatum</name>
    <name type="common">Pomegranate</name>
    <dbReference type="NCBI Taxonomy" id="22663"/>
    <lineage>
        <taxon>Eukaryota</taxon>
        <taxon>Viridiplantae</taxon>
        <taxon>Streptophyta</taxon>
        <taxon>Embryophyta</taxon>
        <taxon>Tracheophyta</taxon>
        <taxon>Spermatophyta</taxon>
        <taxon>Magnoliopsida</taxon>
        <taxon>eudicotyledons</taxon>
        <taxon>Gunneridae</taxon>
        <taxon>Pentapetalae</taxon>
        <taxon>rosids</taxon>
        <taxon>malvids</taxon>
        <taxon>Myrtales</taxon>
        <taxon>Lythraceae</taxon>
        <taxon>Punica</taxon>
    </lineage>
</organism>
<name>A0A218WZ35_PUNGR</name>
<gene>
    <name evidence="2" type="ORF">CDL15_Pgr009375</name>
</gene>
<dbReference type="Proteomes" id="UP000197138">
    <property type="component" value="Unassembled WGS sequence"/>
</dbReference>
<sequence>MGSNRRILDLEDPIRSLLSAPHFGPPASHTRIPDQSSGRYSSSSNQRQVGGHGVTNNGRRAGSIRKAEESC</sequence>
<evidence type="ECO:0000313" key="3">
    <source>
        <dbReference type="Proteomes" id="UP000197138"/>
    </source>
</evidence>
<evidence type="ECO:0000313" key="2">
    <source>
        <dbReference type="EMBL" id="OWM77828.1"/>
    </source>
</evidence>
<dbReference type="EMBL" id="MTKT01002509">
    <property type="protein sequence ID" value="OWM77828.1"/>
    <property type="molecule type" value="Genomic_DNA"/>
</dbReference>
<reference evidence="3" key="1">
    <citation type="journal article" date="2017" name="Plant J.">
        <title>The pomegranate (Punica granatum L.) genome and the genomics of punicalagin biosynthesis.</title>
        <authorList>
            <person name="Qin G."/>
            <person name="Xu C."/>
            <person name="Ming R."/>
            <person name="Tang H."/>
            <person name="Guyot R."/>
            <person name="Kramer E.M."/>
            <person name="Hu Y."/>
            <person name="Yi X."/>
            <person name="Qi Y."/>
            <person name="Xu X."/>
            <person name="Gao Z."/>
            <person name="Pan H."/>
            <person name="Jian J."/>
            <person name="Tian Y."/>
            <person name="Yue Z."/>
            <person name="Xu Y."/>
        </authorList>
    </citation>
    <scope>NUCLEOTIDE SEQUENCE [LARGE SCALE GENOMIC DNA]</scope>
    <source>
        <strain evidence="3">cv. Dabenzi</strain>
    </source>
</reference>
<dbReference type="AlphaFoldDB" id="A0A218WZ35"/>
<proteinExistence type="predicted"/>
<feature type="region of interest" description="Disordered" evidence="1">
    <location>
        <begin position="17"/>
        <end position="71"/>
    </location>
</feature>
<evidence type="ECO:0000256" key="1">
    <source>
        <dbReference type="SAM" id="MobiDB-lite"/>
    </source>
</evidence>
<accession>A0A218WZ35</accession>